<proteinExistence type="predicted"/>
<organism evidence="1 2">
    <name type="scientific">Colletotrichum zoysiae</name>
    <dbReference type="NCBI Taxonomy" id="1216348"/>
    <lineage>
        <taxon>Eukaryota</taxon>
        <taxon>Fungi</taxon>
        <taxon>Dikarya</taxon>
        <taxon>Ascomycota</taxon>
        <taxon>Pezizomycotina</taxon>
        <taxon>Sordariomycetes</taxon>
        <taxon>Hypocreomycetidae</taxon>
        <taxon>Glomerellales</taxon>
        <taxon>Glomerellaceae</taxon>
        <taxon>Colletotrichum</taxon>
        <taxon>Colletotrichum graminicola species complex</taxon>
    </lineage>
</organism>
<comment type="caution">
    <text evidence="1">The sequence shown here is derived from an EMBL/GenBank/DDBJ whole genome shotgun (WGS) entry which is preliminary data.</text>
</comment>
<dbReference type="Proteomes" id="UP001232148">
    <property type="component" value="Unassembled WGS sequence"/>
</dbReference>
<dbReference type="AlphaFoldDB" id="A0AAD9M0W9"/>
<sequence>MNSYRTPNAGVFEGMQLYPGRAEPNKRDQHVLPQAIAVVRLPPVRRRGTGGHAFGFLPLHIHRFRWIDRFTTVILEVPGFSWDVHYISLAYRLMLDLFARNELEAASNHHGRRWIQSRDERGVLGRKLRCWASICVGLGWLWCSHVTTDKTVTDGELVSGYALQVLSKRRRYDVGIPLPISAMPNSCGLYLLNWCGFESLGAVAVVRSTPEFCNQWERAGPADRVSLIVNQMVGNGINFEKPVCAVHDEPADV</sequence>
<reference evidence="1" key="1">
    <citation type="submission" date="2021-06" db="EMBL/GenBank/DDBJ databases">
        <title>Comparative genomics, transcriptomics and evolutionary studies reveal genomic signatures of adaptation to plant cell wall in hemibiotrophic fungi.</title>
        <authorList>
            <consortium name="DOE Joint Genome Institute"/>
            <person name="Baroncelli R."/>
            <person name="Diaz J.F."/>
            <person name="Benocci T."/>
            <person name="Peng M."/>
            <person name="Battaglia E."/>
            <person name="Haridas S."/>
            <person name="Andreopoulos W."/>
            <person name="Labutti K."/>
            <person name="Pangilinan J."/>
            <person name="Floch G.L."/>
            <person name="Makela M.R."/>
            <person name="Henrissat B."/>
            <person name="Grigoriev I.V."/>
            <person name="Crouch J.A."/>
            <person name="De Vries R.P."/>
            <person name="Sukno S.A."/>
            <person name="Thon M.R."/>
        </authorList>
    </citation>
    <scope>NUCLEOTIDE SEQUENCE</scope>
    <source>
        <strain evidence="1">MAFF235873</strain>
    </source>
</reference>
<gene>
    <name evidence="1" type="ORF">LX32DRAFT_346878</name>
</gene>
<dbReference type="EMBL" id="MU842858">
    <property type="protein sequence ID" value="KAK2029906.1"/>
    <property type="molecule type" value="Genomic_DNA"/>
</dbReference>
<keyword evidence="2" id="KW-1185">Reference proteome</keyword>
<evidence type="ECO:0000313" key="1">
    <source>
        <dbReference type="EMBL" id="KAK2029906.1"/>
    </source>
</evidence>
<protein>
    <submittedName>
        <fullName evidence="1">Uncharacterized protein</fullName>
    </submittedName>
</protein>
<name>A0AAD9M0W9_9PEZI</name>
<evidence type="ECO:0000313" key="2">
    <source>
        <dbReference type="Proteomes" id="UP001232148"/>
    </source>
</evidence>
<accession>A0AAD9M0W9</accession>